<comment type="caution">
    <text evidence="1">The sequence shown here is derived from an EMBL/GenBank/DDBJ whole genome shotgun (WGS) entry which is preliminary data.</text>
</comment>
<sequence>MMPTVEAGDVEVLLQWLDWGLVANTVGNLHWSLLHHSSARGQINIASLLLER</sequence>
<dbReference type="EMBL" id="SEYY01020887">
    <property type="protein sequence ID" value="KAB7496928.1"/>
    <property type="molecule type" value="Genomic_DNA"/>
</dbReference>
<proteinExistence type="predicted"/>
<dbReference type="InterPro" id="IPR036770">
    <property type="entry name" value="Ankyrin_rpt-contain_sf"/>
</dbReference>
<dbReference type="AlphaFoldDB" id="A0A5N5SSQ3"/>
<protein>
    <submittedName>
        <fullName evidence="1">Uncharacterized protein</fullName>
    </submittedName>
</protein>
<gene>
    <name evidence="1" type="ORF">Anas_03934</name>
</gene>
<dbReference type="Gene3D" id="1.25.40.20">
    <property type="entry name" value="Ankyrin repeat-containing domain"/>
    <property type="match status" value="1"/>
</dbReference>
<reference evidence="1 2" key="1">
    <citation type="journal article" date="2019" name="PLoS Biol.">
        <title>Sex chromosomes control vertical transmission of feminizing Wolbachia symbionts in an isopod.</title>
        <authorList>
            <person name="Becking T."/>
            <person name="Chebbi M.A."/>
            <person name="Giraud I."/>
            <person name="Moumen B."/>
            <person name="Laverre T."/>
            <person name="Caubet Y."/>
            <person name="Peccoud J."/>
            <person name="Gilbert C."/>
            <person name="Cordaux R."/>
        </authorList>
    </citation>
    <scope>NUCLEOTIDE SEQUENCE [LARGE SCALE GENOMIC DNA]</scope>
    <source>
        <strain evidence="1">ANa2</strain>
        <tissue evidence="1">Whole body excluding digestive tract and cuticle</tissue>
    </source>
</reference>
<dbReference type="Proteomes" id="UP000326759">
    <property type="component" value="Unassembled WGS sequence"/>
</dbReference>
<evidence type="ECO:0000313" key="1">
    <source>
        <dbReference type="EMBL" id="KAB7496928.1"/>
    </source>
</evidence>
<name>A0A5N5SSQ3_9CRUS</name>
<organism evidence="1 2">
    <name type="scientific">Armadillidium nasatum</name>
    <dbReference type="NCBI Taxonomy" id="96803"/>
    <lineage>
        <taxon>Eukaryota</taxon>
        <taxon>Metazoa</taxon>
        <taxon>Ecdysozoa</taxon>
        <taxon>Arthropoda</taxon>
        <taxon>Crustacea</taxon>
        <taxon>Multicrustacea</taxon>
        <taxon>Malacostraca</taxon>
        <taxon>Eumalacostraca</taxon>
        <taxon>Peracarida</taxon>
        <taxon>Isopoda</taxon>
        <taxon>Oniscidea</taxon>
        <taxon>Crinocheta</taxon>
        <taxon>Armadillidiidae</taxon>
        <taxon>Armadillidium</taxon>
    </lineage>
</organism>
<evidence type="ECO:0000313" key="2">
    <source>
        <dbReference type="Proteomes" id="UP000326759"/>
    </source>
</evidence>
<keyword evidence="2" id="KW-1185">Reference proteome</keyword>
<dbReference type="SUPFAM" id="SSF48403">
    <property type="entry name" value="Ankyrin repeat"/>
    <property type="match status" value="1"/>
</dbReference>
<accession>A0A5N5SSQ3</accession>